<evidence type="ECO:0000256" key="2">
    <source>
        <dbReference type="SAM" id="MobiDB-lite"/>
    </source>
</evidence>
<evidence type="ECO:0000256" key="1">
    <source>
        <dbReference type="ARBA" id="ARBA00006676"/>
    </source>
</evidence>
<dbReference type="SUPFAM" id="SSF51556">
    <property type="entry name" value="Metallo-dependent hydrolases"/>
    <property type="match status" value="1"/>
</dbReference>
<dbReference type="GO" id="GO:0046033">
    <property type="term" value="P:AMP metabolic process"/>
    <property type="evidence" value="ECO:0007669"/>
    <property type="project" value="TreeGrafter"/>
</dbReference>
<comment type="caution">
    <text evidence="3">The sequence shown here is derived from an EMBL/GenBank/DDBJ whole genome shotgun (WGS) entry which is preliminary data.</text>
</comment>
<reference evidence="4" key="1">
    <citation type="journal article" date="2023" name="Commun. Biol.">
        <title>Genome analysis of Parmales, the sister group of diatoms, reveals the evolutionary specialization of diatoms from phago-mixotrophs to photoautotrophs.</title>
        <authorList>
            <person name="Ban H."/>
            <person name="Sato S."/>
            <person name="Yoshikawa S."/>
            <person name="Yamada K."/>
            <person name="Nakamura Y."/>
            <person name="Ichinomiya M."/>
            <person name="Sato N."/>
            <person name="Blanc-Mathieu R."/>
            <person name="Endo H."/>
            <person name="Kuwata A."/>
            <person name="Ogata H."/>
        </authorList>
    </citation>
    <scope>NUCLEOTIDE SEQUENCE [LARGE SCALE GENOMIC DNA]</scope>
</reference>
<dbReference type="InterPro" id="IPR032466">
    <property type="entry name" value="Metal_Hydrolase"/>
</dbReference>
<dbReference type="PANTHER" id="PTHR11359:SF0">
    <property type="entry name" value="AMP DEAMINASE"/>
    <property type="match status" value="1"/>
</dbReference>
<dbReference type="Gene3D" id="3.20.20.140">
    <property type="entry name" value="Metal-dependent hydrolases"/>
    <property type="match status" value="1"/>
</dbReference>
<gene>
    <name evidence="3" type="ORF">TrCOL_g10313</name>
</gene>
<sequence>MKTSASEPTMEGIPRKLSQPGKGWSNLKKALHTQRAVKQCCGVDLWDALGYDPELYASGHNREDRGKDEVERIRSDLIKNKGQNKEGHGVRIGPHKEICDALLEVLDIREKYRATRKMGIEGEDDDGSGTVLALPSDSTANDLRKVWSLAKNPDVAAFCRVRLGLLESKYNVWSLESRDKEMVEQQGLGGDFLTVPKVDTHLHNSAMMTPKQLSSYMHKIYHRDKERVHFVKDGKEVTVGETMLENGFTPDKSQMDKLQGNHNMFANFANFNKGFTPLGSRALKKLFLGTEDMEGEYLFDLTKQCAEIARDEAEAFLEARFSVYGNNLSGWSALAKWYRRWEIDKSISSTLLAVQLPRVYPIWRKLGMVGSFGEMLSNFFEPLFQAAREPPDSGSDMAYILPKLRMLDSVDDESKEDSFDISGLPPPNEWTSTTNPPWSYYHHYMHVNVSKLNRLTQRSLNPIQVRPHAGEAGPTHHLAAAFLFCDGISHGINLALEPVLEYLYYLAQVPIGVSPISNSVLFLKYRDNPFPTFFKRGLCVALTTDDPLMFHSTPTPLLEEYATAKHSFDLSSIDVCEIARYSCLAAFCEGELKDMYNRGVKGEDQPDKTNIPKMRLDYRRERLEEEWKELKG</sequence>
<accession>A0A9W7L0R9</accession>
<evidence type="ECO:0000313" key="3">
    <source>
        <dbReference type="EMBL" id="GMI19887.1"/>
    </source>
</evidence>
<dbReference type="GO" id="GO:0032264">
    <property type="term" value="P:IMP salvage"/>
    <property type="evidence" value="ECO:0007669"/>
    <property type="project" value="InterPro"/>
</dbReference>
<organism evidence="3 4">
    <name type="scientific">Triparma columacea</name>
    <dbReference type="NCBI Taxonomy" id="722753"/>
    <lineage>
        <taxon>Eukaryota</taxon>
        <taxon>Sar</taxon>
        <taxon>Stramenopiles</taxon>
        <taxon>Ochrophyta</taxon>
        <taxon>Bolidophyceae</taxon>
        <taxon>Parmales</taxon>
        <taxon>Triparmaceae</taxon>
        <taxon>Triparma</taxon>
    </lineage>
</organism>
<feature type="region of interest" description="Disordered" evidence="2">
    <location>
        <begin position="1"/>
        <end position="24"/>
    </location>
</feature>
<dbReference type="InterPro" id="IPR006329">
    <property type="entry name" value="AMPD"/>
</dbReference>
<keyword evidence="4" id="KW-1185">Reference proteome</keyword>
<comment type="similarity">
    <text evidence="1">Belongs to the metallo-dependent hydrolases superfamily. Adenosine and AMP deaminases family.</text>
</comment>
<proteinExistence type="inferred from homology"/>
<protein>
    <recommendedName>
        <fullName evidence="5">AMP deaminase</fullName>
    </recommendedName>
</protein>
<dbReference type="PANTHER" id="PTHR11359">
    <property type="entry name" value="AMP DEAMINASE"/>
    <property type="match status" value="1"/>
</dbReference>
<dbReference type="EMBL" id="BRYA01000501">
    <property type="protein sequence ID" value="GMI19887.1"/>
    <property type="molecule type" value="Genomic_DNA"/>
</dbReference>
<dbReference type="AlphaFoldDB" id="A0A9W7L0R9"/>
<dbReference type="Pfam" id="PF19326">
    <property type="entry name" value="AMP_deaminase"/>
    <property type="match status" value="1"/>
</dbReference>
<dbReference type="OrthoDB" id="1723809at2759"/>
<name>A0A9W7L0R9_9STRA</name>
<dbReference type="Proteomes" id="UP001165065">
    <property type="component" value="Unassembled WGS sequence"/>
</dbReference>
<evidence type="ECO:0000313" key="4">
    <source>
        <dbReference type="Proteomes" id="UP001165065"/>
    </source>
</evidence>
<evidence type="ECO:0008006" key="5">
    <source>
        <dbReference type="Google" id="ProtNLM"/>
    </source>
</evidence>
<dbReference type="GO" id="GO:0003876">
    <property type="term" value="F:AMP deaminase activity"/>
    <property type="evidence" value="ECO:0007669"/>
    <property type="project" value="InterPro"/>
</dbReference>
<dbReference type="Gene3D" id="4.10.800.20">
    <property type="match status" value="1"/>
</dbReference>
<dbReference type="GO" id="GO:0005829">
    <property type="term" value="C:cytosol"/>
    <property type="evidence" value="ECO:0007669"/>
    <property type="project" value="TreeGrafter"/>
</dbReference>